<name>A0AAE4AMG5_9FIRM</name>
<comment type="caution">
    <text evidence="5">The sequence shown here is derived from an EMBL/GenBank/DDBJ whole genome shotgun (WGS) entry which is preliminary data.</text>
</comment>
<evidence type="ECO:0000259" key="4">
    <source>
        <dbReference type="SMART" id="SM01043"/>
    </source>
</evidence>
<dbReference type="SUPFAM" id="SSF52540">
    <property type="entry name" value="P-loop containing nucleoside triphosphate hydrolases"/>
    <property type="match status" value="1"/>
</dbReference>
<keyword evidence="5" id="KW-0238">DNA-binding</keyword>
<dbReference type="PANTHER" id="PTHR16305">
    <property type="entry name" value="TESTICULAR SOLUBLE ADENYLYL CYCLASE"/>
    <property type="match status" value="1"/>
</dbReference>
<dbReference type="Pfam" id="PF13424">
    <property type="entry name" value="TPR_12"/>
    <property type="match status" value="1"/>
</dbReference>
<dbReference type="Pfam" id="PF13191">
    <property type="entry name" value="AAA_16"/>
    <property type="match status" value="1"/>
</dbReference>
<proteinExistence type="predicted"/>
<keyword evidence="1" id="KW-0547">Nucleotide-binding</keyword>
<keyword evidence="6" id="KW-1185">Reference proteome</keyword>
<evidence type="ECO:0000313" key="5">
    <source>
        <dbReference type="EMBL" id="MDQ0153101.1"/>
    </source>
</evidence>
<protein>
    <submittedName>
        <fullName evidence="5">DNA-binding SARP family transcriptional activator</fullName>
    </submittedName>
</protein>
<dbReference type="SUPFAM" id="SSF48452">
    <property type="entry name" value="TPR-like"/>
    <property type="match status" value="2"/>
</dbReference>
<dbReference type="PROSITE" id="PS50005">
    <property type="entry name" value="TPR"/>
    <property type="match status" value="1"/>
</dbReference>
<dbReference type="Gene3D" id="1.10.10.10">
    <property type="entry name" value="Winged helix-like DNA-binding domain superfamily/Winged helix DNA-binding domain"/>
    <property type="match status" value="1"/>
</dbReference>
<dbReference type="GO" id="GO:0005524">
    <property type="term" value="F:ATP binding"/>
    <property type="evidence" value="ECO:0007669"/>
    <property type="project" value="UniProtKB-KW"/>
</dbReference>
<evidence type="ECO:0000256" key="1">
    <source>
        <dbReference type="ARBA" id="ARBA00022741"/>
    </source>
</evidence>
<dbReference type="SMART" id="SM00028">
    <property type="entry name" value="TPR"/>
    <property type="match status" value="4"/>
</dbReference>
<dbReference type="Gene3D" id="1.25.40.10">
    <property type="entry name" value="Tetratricopeptide repeat domain"/>
    <property type="match status" value="3"/>
</dbReference>
<dbReference type="RefSeq" id="WP_211292136.1">
    <property type="nucleotide sequence ID" value="NZ_JAUSTO010000012.1"/>
</dbReference>
<reference evidence="5" key="1">
    <citation type="submission" date="2023-07" db="EMBL/GenBank/DDBJ databases">
        <title>Genomic Encyclopedia of Type Strains, Phase IV (KMG-IV): sequencing the most valuable type-strain genomes for metagenomic binning, comparative biology and taxonomic classification.</title>
        <authorList>
            <person name="Goeker M."/>
        </authorList>
    </citation>
    <scope>NUCLEOTIDE SEQUENCE</scope>
    <source>
        <strain evidence="5">DSM 19659</strain>
    </source>
</reference>
<dbReference type="GO" id="GO:0003677">
    <property type="term" value="F:DNA binding"/>
    <property type="evidence" value="ECO:0007669"/>
    <property type="project" value="UniProtKB-KW"/>
</dbReference>
<dbReference type="InterPro" id="IPR005158">
    <property type="entry name" value="BTAD"/>
</dbReference>
<keyword evidence="3" id="KW-0802">TPR repeat</keyword>
<evidence type="ECO:0000256" key="3">
    <source>
        <dbReference type="PROSITE-ProRule" id="PRU00339"/>
    </source>
</evidence>
<dbReference type="AlphaFoldDB" id="A0AAE4AMG5"/>
<dbReference type="EMBL" id="JAUSTO010000012">
    <property type="protein sequence ID" value="MDQ0153101.1"/>
    <property type="molecule type" value="Genomic_DNA"/>
</dbReference>
<dbReference type="GO" id="GO:0004016">
    <property type="term" value="F:adenylate cyclase activity"/>
    <property type="evidence" value="ECO:0007669"/>
    <property type="project" value="TreeGrafter"/>
</dbReference>
<sequence>MGDVQMEVRMMDAITVRLCGNPEVKRGMEKLSFPYKKAEGFFYYLCVKKSVTREEVISLLWGDEGESAGKKKLRDAIYQVRQVLGREALLTSGHTGISLNPERKIHIDLDAPESEREEGAVFLDHFFIKNCYEFEEWAESVRASLAEAATLDAQRGLEAAAREHDIAKMQACGNILLKNDPYNENLYYEIMNLYAGNGSYHMAIRLYYDLVKVLKEDVGEEPSARTRELFHRIFNMKERVPSVGNGIAEVDYVGRERELFQVSGILAQENGDRMNFIAVEGEEGVGKSRFLDCCRRISAGTKMISLVAVCYRQGAEFFLSPWNDIFQDVRQLAEEGALSGMIPEGMRNLPGLSGALSADGESGHMRYQLIEQSMLDLFRRISEKHRILLAFDEIQWMDQVSFQLLVRLVRSISPDRLKVICTYQGSYEAAVMHQLEVLVREDRIRFIALQPFSQEETEKILLRALPEMESRPEERQEIYELTEGNAFFLKEMIAIIREKGFTLEKTPKINLVISSRLSGITDQEREVLGCMAIFPEKISIEELELLLNGVDRLQLIRALDRLQRGNLVQEVLVGWEVYYKFVHRIFQEYIYEHQSAGKTQLYHKMLANYYEQRYGDNFAELPVIAYHYGRAHNEVRAFQYQIRYLQEFYTIINENFPIIHSDVSDLGDSFAVMAEAEKMLGLAKQVIQLQDNSREVNEMKMQMHYIMGRHDIAAGEYDSGIANIERSMVIARRLNARKTLLACYRQHIFHGIQTNAVEKVDQYVSMGLGIIGEEERDEYATFLRLRGWYLIRRQEYAMAKEILGKAISIFRLLSEREGGEEKYKASIAACYSYIGDIYRWQERYEQALQYYNEAVHIGQGPVATNGMAQIYSNIGQVKYLQGRYTESHIYLDKARESLERNGYRWGLERTEVYLALVSLADGHRDAARIHYEKAKIISEKIGNPLTEQLLRETETQLGI</sequence>
<dbReference type="Gene3D" id="3.40.50.300">
    <property type="entry name" value="P-loop containing nucleotide triphosphate hydrolases"/>
    <property type="match status" value="1"/>
</dbReference>
<dbReference type="GO" id="GO:0005737">
    <property type="term" value="C:cytoplasm"/>
    <property type="evidence" value="ECO:0007669"/>
    <property type="project" value="TreeGrafter"/>
</dbReference>
<accession>A0AAE4AMG5</accession>
<dbReference type="PANTHER" id="PTHR16305:SF28">
    <property type="entry name" value="GUANYLATE CYCLASE DOMAIN-CONTAINING PROTEIN"/>
    <property type="match status" value="1"/>
</dbReference>
<keyword evidence="2" id="KW-0067">ATP-binding</keyword>
<feature type="repeat" description="TPR" evidence="3">
    <location>
        <begin position="828"/>
        <end position="861"/>
    </location>
</feature>
<dbReference type="Pfam" id="PF03704">
    <property type="entry name" value="BTAD"/>
    <property type="match status" value="1"/>
</dbReference>
<evidence type="ECO:0000313" key="6">
    <source>
        <dbReference type="Proteomes" id="UP001241537"/>
    </source>
</evidence>
<dbReference type="InterPro" id="IPR041664">
    <property type="entry name" value="AAA_16"/>
</dbReference>
<dbReference type="Proteomes" id="UP001241537">
    <property type="component" value="Unassembled WGS sequence"/>
</dbReference>
<organism evidence="5 6">
    <name type="scientific">Moryella indoligenes</name>
    <dbReference type="NCBI Taxonomy" id="371674"/>
    <lineage>
        <taxon>Bacteria</taxon>
        <taxon>Bacillati</taxon>
        <taxon>Bacillota</taxon>
        <taxon>Clostridia</taxon>
        <taxon>Lachnospirales</taxon>
        <taxon>Lachnospiraceae</taxon>
        <taxon>Moryella</taxon>
    </lineage>
</organism>
<gene>
    <name evidence="5" type="ORF">J2S20_001810</name>
</gene>
<dbReference type="InterPro" id="IPR027417">
    <property type="entry name" value="P-loop_NTPase"/>
</dbReference>
<feature type="domain" description="Bacterial transcriptional activator" evidence="4">
    <location>
        <begin position="107"/>
        <end position="234"/>
    </location>
</feature>
<dbReference type="InterPro" id="IPR036388">
    <property type="entry name" value="WH-like_DNA-bd_sf"/>
</dbReference>
<dbReference type="InterPro" id="IPR011990">
    <property type="entry name" value="TPR-like_helical_dom_sf"/>
</dbReference>
<dbReference type="SMART" id="SM01043">
    <property type="entry name" value="BTAD"/>
    <property type="match status" value="1"/>
</dbReference>
<evidence type="ECO:0000256" key="2">
    <source>
        <dbReference type="ARBA" id="ARBA00022840"/>
    </source>
</evidence>
<dbReference type="InterPro" id="IPR019734">
    <property type="entry name" value="TPR_rpt"/>
</dbReference>